<evidence type="ECO:0000256" key="1">
    <source>
        <dbReference type="SAM" id="MobiDB-lite"/>
    </source>
</evidence>
<comment type="caution">
    <text evidence="2">The sequence shown here is derived from an EMBL/GenBank/DDBJ whole genome shotgun (WGS) entry which is preliminary data.</text>
</comment>
<feature type="region of interest" description="Disordered" evidence="1">
    <location>
        <begin position="493"/>
        <end position="524"/>
    </location>
</feature>
<protein>
    <recommendedName>
        <fullName evidence="4">Leucine-binding protein domain-containing protein</fullName>
    </recommendedName>
</protein>
<dbReference type="Proteomes" id="UP001183388">
    <property type="component" value="Unassembled WGS sequence"/>
</dbReference>
<evidence type="ECO:0000313" key="2">
    <source>
        <dbReference type="EMBL" id="MDT0306222.1"/>
    </source>
</evidence>
<reference evidence="3" key="1">
    <citation type="submission" date="2023-07" db="EMBL/GenBank/DDBJ databases">
        <title>30 novel species of actinomycetes from the DSMZ collection.</title>
        <authorList>
            <person name="Nouioui I."/>
        </authorList>
    </citation>
    <scope>NUCLEOTIDE SEQUENCE [LARGE SCALE GENOMIC DNA]</scope>
    <source>
        <strain evidence="3">DSM 44917</strain>
    </source>
</reference>
<sequence length="524" mass="54673">MTPTSRTGRTPGSRPGRNPFEPPGRRVRKAVAVLLAAALAAGLGVLGVRALLAEGGCPGGQTREGGQCLGVTDGSHPFLPTAGGEALGERFRQVQERILTENERVAAGPDRSVKVGLLATLTPDGEGPQSPERVLHALEGAYTAQMRANHTRELGDPAPLIQLYLANAGARHERWQAAVDGLVELADGPQPLVAVVGLSISTEASRAAALELSGHGIPVVASSASGDQLNSGEVPGLVRVTATNTDFVNALRTYVAGREELREAVLVHDTQAPDLHVHSLTEAFRTVMAEQIGSNPEQPFEGTTTEESPRPALVDAAVQNTCAMGADMVLFAGRTHDLDTFLEALGNRSCREDPISVLFVETGPVIAEHRWPDLTAGRITVVQASAMDPAWLREEGTGTAPEGFAAFRARFGEYVASDGDAAGAGAETPEEGLADGYAAANHDALAVAVRALRLAHVQDPDAELTGAWVRDAFFLLHLDNAVRGASGTLSYTSGGEGAPAGKPVALIEAPPGPEPPPPYITPDR</sequence>
<gene>
    <name evidence="2" type="ORF">RM780_04500</name>
</gene>
<proteinExistence type="predicted"/>
<keyword evidence="3" id="KW-1185">Reference proteome</keyword>
<feature type="compositionally biased region" description="Pro residues" evidence="1">
    <location>
        <begin position="510"/>
        <end position="524"/>
    </location>
</feature>
<organism evidence="2 3">
    <name type="scientific">Streptomyces boetiae</name>
    <dbReference type="NCBI Taxonomy" id="3075541"/>
    <lineage>
        <taxon>Bacteria</taxon>
        <taxon>Bacillati</taxon>
        <taxon>Actinomycetota</taxon>
        <taxon>Actinomycetes</taxon>
        <taxon>Kitasatosporales</taxon>
        <taxon>Streptomycetaceae</taxon>
        <taxon>Streptomyces</taxon>
    </lineage>
</organism>
<dbReference type="SUPFAM" id="SSF53822">
    <property type="entry name" value="Periplasmic binding protein-like I"/>
    <property type="match status" value="1"/>
</dbReference>
<feature type="region of interest" description="Disordered" evidence="1">
    <location>
        <begin position="1"/>
        <end position="24"/>
    </location>
</feature>
<dbReference type="EMBL" id="JAVREN010000004">
    <property type="protein sequence ID" value="MDT0306222.1"/>
    <property type="molecule type" value="Genomic_DNA"/>
</dbReference>
<feature type="compositionally biased region" description="Low complexity" evidence="1">
    <location>
        <begin position="1"/>
        <end position="17"/>
    </location>
</feature>
<dbReference type="Gene3D" id="3.40.50.2300">
    <property type="match status" value="2"/>
</dbReference>
<dbReference type="InterPro" id="IPR028082">
    <property type="entry name" value="Peripla_BP_I"/>
</dbReference>
<accession>A0ABU2L3X9</accession>
<evidence type="ECO:0000313" key="3">
    <source>
        <dbReference type="Proteomes" id="UP001183388"/>
    </source>
</evidence>
<evidence type="ECO:0008006" key="4">
    <source>
        <dbReference type="Google" id="ProtNLM"/>
    </source>
</evidence>
<dbReference type="RefSeq" id="WP_311629141.1">
    <property type="nucleotide sequence ID" value="NZ_JAVREN010000004.1"/>
</dbReference>
<name>A0ABU2L3X9_9ACTN</name>